<evidence type="ECO:0000313" key="3">
    <source>
        <dbReference type="Proteomes" id="UP000554235"/>
    </source>
</evidence>
<feature type="region of interest" description="Disordered" evidence="1">
    <location>
        <begin position="42"/>
        <end position="83"/>
    </location>
</feature>
<protein>
    <submittedName>
        <fullName evidence="2">Uncharacterized protein</fullName>
    </submittedName>
</protein>
<evidence type="ECO:0000313" key="2">
    <source>
        <dbReference type="EMBL" id="KAF4457061.1"/>
    </source>
</evidence>
<keyword evidence="3" id="KW-1185">Reference proteome</keyword>
<dbReference type="EMBL" id="JAADYS010002627">
    <property type="protein sequence ID" value="KAF4457061.1"/>
    <property type="molecule type" value="Genomic_DNA"/>
</dbReference>
<feature type="compositionally biased region" description="Low complexity" evidence="1">
    <location>
        <begin position="43"/>
        <end position="53"/>
    </location>
</feature>
<name>A0A8H4KVQ3_9HYPO</name>
<feature type="non-terminal residue" evidence="2">
    <location>
        <position position="1"/>
    </location>
</feature>
<comment type="caution">
    <text evidence="2">The sequence shown here is derived from an EMBL/GenBank/DDBJ whole genome shotgun (WGS) entry which is preliminary data.</text>
</comment>
<evidence type="ECO:0000256" key="1">
    <source>
        <dbReference type="SAM" id="MobiDB-lite"/>
    </source>
</evidence>
<dbReference type="Proteomes" id="UP000554235">
    <property type="component" value="Unassembled WGS sequence"/>
</dbReference>
<accession>A0A8H4KVQ3</accession>
<proteinExistence type="predicted"/>
<reference evidence="2 3" key="1">
    <citation type="submission" date="2020-01" db="EMBL/GenBank/DDBJ databases">
        <title>Identification and distribution of gene clusters putatively required for synthesis of sphingolipid metabolism inhibitors in phylogenetically diverse species of the filamentous fungus Fusarium.</title>
        <authorList>
            <person name="Kim H.-S."/>
            <person name="Busman M."/>
            <person name="Brown D.W."/>
            <person name="Divon H."/>
            <person name="Uhlig S."/>
            <person name="Proctor R.H."/>
        </authorList>
    </citation>
    <scope>NUCLEOTIDE SEQUENCE [LARGE SCALE GENOMIC DNA]</scope>
    <source>
        <strain evidence="2 3">NRRL 20459</strain>
    </source>
</reference>
<feature type="compositionally biased region" description="Polar residues" evidence="1">
    <location>
        <begin position="54"/>
        <end position="70"/>
    </location>
</feature>
<sequence length="83" mass="8261">MFSCCPGPLNVLRLDSSESQKSSAEAAPSGVEFRPATFFAGTSSGSSVAQKSSAEATPSGVSNTTTTVAAKSSEKGGKTKAKA</sequence>
<dbReference type="AlphaFoldDB" id="A0A8H4KVQ3"/>
<gene>
    <name evidence="2" type="ORF">FALBO_15273</name>
</gene>
<organism evidence="2 3">
    <name type="scientific">Fusarium albosuccineum</name>
    <dbReference type="NCBI Taxonomy" id="1237068"/>
    <lineage>
        <taxon>Eukaryota</taxon>
        <taxon>Fungi</taxon>
        <taxon>Dikarya</taxon>
        <taxon>Ascomycota</taxon>
        <taxon>Pezizomycotina</taxon>
        <taxon>Sordariomycetes</taxon>
        <taxon>Hypocreomycetidae</taxon>
        <taxon>Hypocreales</taxon>
        <taxon>Nectriaceae</taxon>
        <taxon>Fusarium</taxon>
        <taxon>Fusarium decemcellulare species complex</taxon>
    </lineage>
</organism>